<proteinExistence type="predicted"/>
<sequence length="51" mass="5361">MEIICLVLSPKFSHSGVAAAGLPCAYATRITVLQPLLVGGNSYVDAKTRMP</sequence>
<evidence type="ECO:0000313" key="2">
    <source>
        <dbReference type="Proteomes" id="UP000008311"/>
    </source>
</evidence>
<dbReference type="AlphaFoldDB" id="B9SWX0"/>
<organism evidence="1 2">
    <name type="scientific">Ricinus communis</name>
    <name type="common">Castor bean</name>
    <dbReference type="NCBI Taxonomy" id="3988"/>
    <lineage>
        <taxon>Eukaryota</taxon>
        <taxon>Viridiplantae</taxon>
        <taxon>Streptophyta</taxon>
        <taxon>Embryophyta</taxon>
        <taxon>Tracheophyta</taxon>
        <taxon>Spermatophyta</taxon>
        <taxon>Magnoliopsida</taxon>
        <taxon>eudicotyledons</taxon>
        <taxon>Gunneridae</taxon>
        <taxon>Pentapetalae</taxon>
        <taxon>rosids</taxon>
        <taxon>fabids</taxon>
        <taxon>Malpighiales</taxon>
        <taxon>Euphorbiaceae</taxon>
        <taxon>Acalyphoideae</taxon>
        <taxon>Acalypheae</taxon>
        <taxon>Ricinus</taxon>
    </lineage>
</organism>
<gene>
    <name evidence="1" type="ORF">RCOM_0488780</name>
</gene>
<dbReference type="InParanoid" id="B9SWX0"/>
<protein>
    <submittedName>
        <fullName evidence="1">Uncharacterized protein</fullName>
    </submittedName>
</protein>
<reference evidence="2" key="1">
    <citation type="journal article" date="2010" name="Nat. Biotechnol.">
        <title>Draft genome sequence of the oilseed species Ricinus communis.</title>
        <authorList>
            <person name="Chan A.P."/>
            <person name="Crabtree J."/>
            <person name="Zhao Q."/>
            <person name="Lorenzi H."/>
            <person name="Orvis J."/>
            <person name="Puiu D."/>
            <person name="Melake-Berhan A."/>
            <person name="Jones K.M."/>
            <person name="Redman J."/>
            <person name="Chen G."/>
            <person name="Cahoon E.B."/>
            <person name="Gedil M."/>
            <person name="Stanke M."/>
            <person name="Haas B.J."/>
            <person name="Wortman J.R."/>
            <person name="Fraser-Liggett C.M."/>
            <person name="Ravel J."/>
            <person name="Rabinowicz P.D."/>
        </authorList>
    </citation>
    <scope>NUCLEOTIDE SEQUENCE [LARGE SCALE GENOMIC DNA]</scope>
    <source>
        <strain evidence="2">cv. Hale</strain>
    </source>
</reference>
<dbReference type="EMBL" id="EQ974213">
    <property type="protein sequence ID" value="EEF31873.1"/>
    <property type="molecule type" value="Genomic_DNA"/>
</dbReference>
<evidence type="ECO:0000313" key="1">
    <source>
        <dbReference type="EMBL" id="EEF31873.1"/>
    </source>
</evidence>
<keyword evidence="2" id="KW-1185">Reference proteome</keyword>
<accession>B9SWX0</accession>
<name>B9SWX0_RICCO</name>
<dbReference type="Proteomes" id="UP000008311">
    <property type="component" value="Unassembled WGS sequence"/>
</dbReference>